<dbReference type="GO" id="GO:0005737">
    <property type="term" value="C:cytoplasm"/>
    <property type="evidence" value="ECO:0007669"/>
    <property type="project" value="TreeGrafter"/>
</dbReference>
<keyword evidence="7" id="KW-0843">Virulence</keyword>
<dbReference type="Proteomes" id="UP000799767">
    <property type="component" value="Unassembled WGS sequence"/>
</dbReference>
<evidence type="ECO:0000256" key="1">
    <source>
        <dbReference type="ARBA" id="ARBA00007879"/>
    </source>
</evidence>
<dbReference type="OrthoDB" id="6614653at2759"/>
<proteinExistence type="inferred from homology"/>
<comment type="cofactor">
    <cofactor evidence="9">
        <name>Fe(2+)</name>
        <dbReference type="ChEBI" id="CHEBI:29033"/>
    </cofactor>
    <text evidence="9">Binds 1 Fe(2+) ion per subunit.</text>
</comment>
<dbReference type="PANTHER" id="PTHR16557:SF2">
    <property type="entry name" value="NUCLEIC ACID DIOXYGENASE ALKBH1"/>
    <property type="match status" value="1"/>
</dbReference>
<evidence type="ECO:0000256" key="4">
    <source>
        <dbReference type="ARBA" id="ARBA00022964"/>
    </source>
</evidence>
<dbReference type="EC" id="1.14.11.53" evidence="2"/>
<evidence type="ECO:0000256" key="9">
    <source>
        <dbReference type="PIRSR" id="PIRSR604574-2"/>
    </source>
</evidence>
<accession>A0A6A6Q127</accession>
<protein>
    <recommendedName>
        <fullName evidence="2">mRNA N(6)-methyladenine demethylase</fullName>
        <ecNumber evidence="2">1.14.11.53</ecNumber>
    </recommendedName>
</protein>
<keyword evidence="4" id="KW-0223">Dioxygenase</keyword>
<feature type="binding site" evidence="9">
    <location>
        <position position="140"/>
    </location>
    <ligand>
        <name>Fe cation</name>
        <dbReference type="ChEBI" id="CHEBI:24875"/>
        <note>catalytic</note>
    </ligand>
</feature>
<dbReference type="PANTHER" id="PTHR16557">
    <property type="entry name" value="ALKYLATED DNA REPAIR PROTEIN ALKB-RELATED"/>
    <property type="match status" value="1"/>
</dbReference>
<dbReference type="Pfam" id="PF13532">
    <property type="entry name" value="2OG-FeII_Oxy_2"/>
    <property type="match status" value="1"/>
</dbReference>
<evidence type="ECO:0000256" key="2">
    <source>
        <dbReference type="ARBA" id="ARBA00012931"/>
    </source>
</evidence>
<evidence type="ECO:0000313" key="11">
    <source>
        <dbReference type="EMBL" id="KAF2485696.1"/>
    </source>
</evidence>
<comment type="catalytic activity">
    <reaction evidence="8">
        <text>an N(6)-methyladenosine in mRNA + 2-oxoglutarate + O2 = an adenosine in mRNA + formaldehyde + succinate + CO2</text>
        <dbReference type="Rhea" id="RHEA:49520"/>
        <dbReference type="Rhea" id="RHEA-COMP:12414"/>
        <dbReference type="Rhea" id="RHEA-COMP:12417"/>
        <dbReference type="ChEBI" id="CHEBI:15379"/>
        <dbReference type="ChEBI" id="CHEBI:16526"/>
        <dbReference type="ChEBI" id="CHEBI:16810"/>
        <dbReference type="ChEBI" id="CHEBI:16842"/>
        <dbReference type="ChEBI" id="CHEBI:30031"/>
        <dbReference type="ChEBI" id="CHEBI:74411"/>
        <dbReference type="ChEBI" id="CHEBI:74449"/>
        <dbReference type="EC" id="1.14.11.53"/>
    </reaction>
    <physiologicalReaction direction="left-to-right" evidence="8">
        <dbReference type="Rhea" id="RHEA:49521"/>
    </physiologicalReaction>
</comment>
<dbReference type="InterPro" id="IPR005123">
    <property type="entry name" value="Oxoglu/Fe-dep_dioxygenase_dom"/>
</dbReference>
<evidence type="ECO:0000256" key="5">
    <source>
        <dbReference type="ARBA" id="ARBA00023002"/>
    </source>
</evidence>
<dbReference type="GO" id="GO:0046872">
    <property type="term" value="F:metal ion binding"/>
    <property type="evidence" value="ECO:0007669"/>
    <property type="project" value="UniProtKB-KW"/>
</dbReference>
<dbReference type="RefSeq" id="XP_033592265.1">
    <property type="nucleotide sequence ID" value="XM_033730780.1"/>
</dbReference>
<dbReference type="AlphaFoldDB" id="A0A6A6Q127"/>
<dbReference type="GeneID" id="54471782"/>
<dbReference type="SUPFAM" id="SSF51197">
    <property type="entry name" value="Clavaminate synthase-like"/>
    <property type="match status" value="1"/>
</dbReference>
<dbReference type="InterPro" id="IPR027450">
    <property type="entry name" value="AlkB-like"/>
</dbReference>
<dbReference type="GO" id="GO:1990931">
    <property type="term" value="F:mRNA N6-methyladenosine dioxygenase activity"/>
    <property type="evidence" value="ECO:0007669"/>
    <property type="project" value="UniProtKB-EC"/>
</dbReference>
<feature type="non-terminal residue" evidence="11">
    <location>
        <position position="1"/>
    </location>
</feature>
<dbReference type="InterPro" id="IPR037151">
    <property type="entry name" value="AlkB-like_sf"/>
</dbReference>
<feature type="binding site" evidence="9">
    <location>
        <position position="142"/>
    </location>
    <ligand>
        <name>Fe cation</name>
        <dbReference type="ChEBI" id="CHEBI:24875"/>
        <note>catalytic</note>
    </ligand>
</feature>
<evidence type="ECO:0000256" key="3">
    <source>
        <dbReference type="ARBA" id="ARBA00022723"/>
    </source>
</evidence>
<feature type="binding site" evidence="9">
    <location>
        <position position="199"/>
    </location>
    <ligand>
        <name>Fe cation</name>
        <dbReference type="ChEBI" id="CHEBI:24875"/>
        <note>catalytic</note>
    </ligand>
</feature>
<evidence type="ECO:0000256" key="7">
    <source>
        <dbReference type="ARBA" id="ARBA00023026"/>
    </source>
</evidence>
<organism evidence="11 12">
    <name type="scientific">Neohortaea acidophila</name>
    <dbReference type="NCBI Taxonomy" id="245834"/>
    <lineage>
        <taxon>Eukaryota</taxon>
        <taxon>Fungi</taxon>
        <taxon>Dikarya</taxon>
        <taxon>Ascomycota</taxon>
        <taxon>Pezizomycotina</taxon>
        <taxon>Dothideomycetes</taxon>
        <taxon>Dothideomycetidae</taxon>
        <taxon>Mycosphaerellales</taxon>
        <taxon>Teratosphaeriaceae</taxon>
        <taxon>Neohortaea</taxon>
    </lineage>
</organism>
<evidence type="ECO:0000313" key="12">
    <source>
        <dbReference type="Proteomes" id="UP000799767"/>
    </source>
</evidence>
<gene>
    <name evidence="11" type="ORF">BDY17DRAFT_247033</name>
</gene>
<evidence type="ECO:0000256" key="6">
    <source>
        <dbReference type="ARBA" id="ARBA00023004"/>
    </source>
</evidence>
<feature type="domain" description="Fe2OG dioxygenase" evidence="10">
    <location>
        <begin position="122"/>
        <end position="252"/>
    </location>
</feature>
<keyword evidence="12" id="KW-1185">Reference proteome</keyword>
<dbReference type="InterPro" id="IPR004574">
    <property type="entry name" value="Alkb"/>
</dbReference>
<evidence type="ECO:0000259" key="10">
    <source>
        <dbReference type="PROSITE" id="PS51471"/>
    </source>
</evidence>
<sequence>GLFLYPSLLPPAIQLHLLDTLLHRDLSNPEHMTNVHFHHHLPYPTNKDQSSFFSPSASILSFTPKDPALHKPLTTQQFLNKKLRWLTLGGQYDWTNKIYPNAEPPPFPPDIKTLIEEIFPMKAEAAIVNLYSPGDTLSLHRDVSEECNRPLVSISLGCDGLFLVGLDGDDEGGESRMAVIRLRSGDAVLMSGESRYAWHGVPKVVEGTCPTWMENWPAFEGVEGKEGVDDDFAKWKGWMKGKRVNLNVRQMFDRGDPAA</sequence>
<keyword evidence="6 9" id="KW-0408">Iron</keyword>
<dbReference type="Gene3D" id="2.60.120.590">
    <property type="entry name" value="Alpha-ketoglutarate-dependent dioxygenase AlkB-like"/>
    <property type="match status" value="1"/>
</dbReference>
<comment type="similarity">
    <text evidence="1">Belongs to the alkB family.</text>
</comment>
<dbReference type="GO" id="GO:0005634">
    <property type="term" value="C:nucleus"/>
    <property type="evidence" value="ECO:0007669"/>
    <property type="project" value="TreeGrafter"/>
</dbReference>
<dbReference type="EMBL" id="MU001633">
    <property type="protein sequence ID" value="KAF2485696.1"/>
    <property type="molecule type" value="Genomic_DNA"/>
</dbReference>
<dbReference type="FunFam" id="2.60.120.590:FF:000014">
    <property type="entry name" value="Oxidoreductase, 2OG-Fe(II) oxygenase family family"/>
    <property type="match status" value="1"/>
</dbReference>
<keyword evidence="3 9" id="KW-0479">Metal-binding</keyword>
<keyword evidence="5" id="KW-0560">Oxidoreductase</keyword>
<reference evidence="11" key="1">
    <citation type="journal article" date="2020" name="Stud. Mycol.">
        <title>101 Dothideomycetes genomes: a test case for predicting lifestyles and emergence of pathogens.</title>
        <authorList>
            <person name="Haridas S."/>
            <person name="Albert R."/>
            <person name="Binder M."/>
            <person name="Bloem J."/>
            <person name="Labutti K."/>
            <person name="Salamov A."/>
            <person name="Andreopoulos B."/>
            <person name="Baker S."/>
            <person name="Barry K."/>
            <person name="Bills G."/>
            <person name="Bluhm B."/>
            <person name="Cannon C."/>
            <person name="Castanera R."/>
            <person name="Culley D."/>
            <person name="Daum C."/>
            <person name="Ezra D."/>
            <person name="Gonzalez J."/>
            <person name="Henrissat B."/>
            <person name="Kuo A."/>
            <person name="Liang C."/>
            <person name="Lipzen A."/>
            <person name="Lutzoni F."/>
            <person name="Magnuson J."/>
            <person name="Mondo S."/>
            <person name="Nolan M."/>
            <person name="Ohm R."/>
            <person name="Pangilinan J."/>
            <person name="Park H.-J."/>
            <person name="Ramirez L."/>
            <person name="Alfaro M."/>
            <person name="Sun H."/>
            <person name="Tritt A."/>
            <person name="Yoshinaga Y."/>
            <person name="Zwiers L.-H."/>
            <person name="Turgeon B."/>
            <person name="Goodwin S."/>
            <person name="Spatafora J."/>
            <person name="Crous P."/>
            <person name="Grigoriev I."/>
        </authorList>
    </citation>
    <scope>NUCLEOTIDE SEQUENCE</scope>
    <source>
        <strain evidence="11">CBS 113389</strain>
    </source>
</reference>
<name>A0A6A6Q127_9PEZI</name>
<dbReference type="PROSITE" id="PS51471">
    <property type="entry name" value="FE2OG_OXY"/>
    <property type="match status" value="1"/>
</dbReference>
<evidence type="ECO:0000256" key="8">
    <source>
        <dbReference type="ARBA" id="ARBA00047565"/>
    </source>
</evidence>